<keyword evidence="2" id="KW-1185">Reference proteome</keyword>
<evidence type="ECO:0000313" key="1">
    <source>
        <dbReference type="EMBL" id="MDF2256620.1"/>
    </source>
</evidence>
<proteinExistence type="predicted"/>
<evidence type="ECO:0000313" key="2">
    <source>
        <dbReference type="Proteomes" id="UP001220022"/>
    </source>
</evidence>
<reference evidence="1 2" key="1">
    <citation type="submission" date="2023-03" db="EMBL/GenBank/DDBJ databases">
        <title>Draft genome sequence of type strain Streptomyces ferralitis JCM 14344.</title>
        <authorList>
            <person name="Klaysubun C."/>
            <person name="Duangmal K."/>
        </authorList>
    </citation>
    <scope>NUCLEOTIDE SEQUENCE [LARGE SCALE GENOMIC DNA]</scope>
    <source>
        <strain evidence="1 2">JCM 14344</strain>
    </source>
</reference>
<dbReference type="EMBL" id="JARHTQ010000007">
    <property type="protein sequence ID" value="MDF2256620.1"/>
    <property type="molecule type" value="Genomic_DNA"/>
</dbReference>
<gene>
    <name evidence="1" type="ORF">P2L57_13025</name>
</gene>
<protein>
    <submittedName>
        <fullName evidence="1">DUF5565 family protein</fullName>
    </submittedName>
</protein>
<accession>A0ABT5Z0N2</accession>
<organism evidence="1 2">
    <name type="scientific">Streptantibioticus ferralitis</name>
    <dbReference type="NCBI Taxonomy" id="236510"/>
    <lineage>
        <taxon>Bacteria</taxon>
        <taxon>Bacillati</taxon>
        <taxon>Actinomycetota</taxon>
        <taxon>Actinomycetes</taxon>
        <taxon>Kitasatosporales</taxon>
        <taxon>Streptomycetaceae</taxon>
        <taxon>Streptantibioticus</taxon>
    </lineage>
</organism>
<comment type="caution">
    <text evidence="1">The sequence shown here is derived from an EMBL/GenBank/DDBJ whole genome shotgun (WGS) entry which is preliminary data.</text>
</comment>
<dbReference type="Proteomes" id="UP001220022">
    <property type="component" value="Unassembled WGS sequence"/>
</dbReference>
<name>A0ABT5Z0N2_9ACTN</name>
<dbReference type="RefSeq" id="WP_275813129.1">
    <property type="nucleotide sequence ID" value="NZ_BAAANM010000001.1"/>
</dbReference>
<sequence>MRKIPTLFVRDRQERGGLLPEVTPNCEWVLAGEGTATRKWDGTCVMLDRSGEWWARREVKAGGRSPANYLPVQTDETTGKAVGWEPMSQSSFAKFHAEAERLGEAWAPGTYELVGPKINGNPDGFEGHVLVRHGWAPSSVSADVAAAPRDFEGLRDWLHARPQYEGIVWHHPDGVRMAKIKRRDFHS</sequence>